<protein>
    <submittedName>
        <fullName evidence="1">Uncharacterized protein</fullName>
    </submittedName>
</protein>
<dbReference type="AlphaFoldDB" id="A0A846J7V2"/>
<reference evidence="1 2" key="1">
    <citation type="submission" date="2019-04" db="EMBL/GenBank/DDBJ databases">
        <title>Genome sequencing of Clostridium botulinum Groups I-IV and Clostridium butyricum.</title>
        <authorList>
            <person name="Brunt J."/>
            <person name="Van Vliet A.H.M."/>
            <person name="Stringer S.C."/>
            <person name="Carter A.T."/>
            <person name="Peck M.W."/>
        </authorList>
    </citation>
    <scope>NUCLEOTIDE SEQUENCE [LARGE SCALE GENOMIC DNA]</scope>
    <source>
        <strain evidence="1 2">Colworth BL30</strain>
    </source>
</reference>
<evidence type="ECO:0000313" key="1">
    <source>
        <dbReference type="EMBL" id="NFJ09572.1"/>
    </source>
</evidence>
<organism evidence="1 2">
    <name type="scientific">Clostridium botulinum</name>
    <dbReference type="NCBI Taxonomy" id="1491"/>
    <lineage>
        <taxon>Bacteria</taxon>
        <taxon>Bacillati</taxon>
        <taxon>Bacillota</taxon>
        <taxon>Clostridia</taxon>
        <taxon>Eubacteriales</taxon>
        <taxon>Clostridiaceae</taxon>
        <taxon>Clostridium</taxon>
    </lineage>
</organism>
<sequence>MNNEMTKCLTSLFDALNAKSEEEAMKMFGDAINHAKESKVDINNPEYFDCFINHKLKKGIKLLASILHKPSVCKDKNKPNFIYANYSFLENHIRNLCELREGSACCADKSRYILKMYLKYSIDDEVPAFNPNVENYWIPNFGDNEMWIKYCDSLCRLYYGYTEEYFKAYNSLIQCDIRKFKHILHKWYMEFNDGEMVEFDHSWDDRSENPLEGCADKGDFYIMHKGKIKNKHFDVYVTKDEEKKMLYRNYYVKIPKSEIKQIYKESEERMV</sequence>
<gene>
    <name evidence="1" type="ORF">FC871_14045</name>
</gene>
<evidence type="ECO:0000313" key="2">
    <source>
        <dbReference type="Proteomes" id="UP000480039"/>
    </source>
</evidence>
<name>A0A846J7V2_CLOBO</name>
<dbReference type="EMBL" id="SWQE01000007">
    <property type="protein sequence ID" value="NFJ09572.1"/>
    <property type="molecule type" value="Genomic_DNA"/>
</dbReference>
<accession>A0A846J7V2</accession>
<dbReference type="Proteomes" id="UP000480039">
    <property type="component" value="Unassembled WGS sequence"/>
</dbReference>
<proteinExistence type="predicted"/>
<comment type="caution">
    <text evidence="1">The sequence shown here is derived from an EMBL/GenBank/DDBJ whole genome shotgun (WGS) entry which is preliminary data.</text>
</comment>